<dbReference type="InterPro" id="IPR052894">
    <property type="entry name" value="AsmA-related"/>
</dbReference>
<proteinExistence type="predicted"/>
<name>A0A1J5RGH8_9ZZZZ</name>
<evidence type="ECO:0000313" key="2">
    <source>
        <dbReference type="EMBL" id="OIQ91095.1"/>
    </source>
</evidence>
<protein>
    <submittedName>
        <fullName evidence="2">AsmA family protein</fullName>
    </submittedName>
</protein>
<sequence>MSRTMLIWLRRLAWVVPALLLLLALVFATTPWTVPALVRDRAQQWITQSTGRAATLGPIAFNPLSLRLRVDDLRLRNAGNTADSLRIASAELRLAWRSVWSGKLQIDALTVEKPQLWIVREPSGRLDLDDVLKRLQGRPSKPGAPPPAFALRDLRVKNGSVTFDDQAAKVVTRLTDLDVHLPAISTLPGQSGRMQLRSTAKLDGATVQLNASGTPFASGSALDLNAELQGLALAPFLPYQPAGLPVRLQGGALSARLQASLVAARPRDLDIRGMVQVHDGALQNRAGQLAAWKSMDLRLAHVQPLQRRADLASVRIAGLAAELARNAHGLVGFGPSRAAVDARQPAAAPVSTTAAASPSATHDGTPAAPAAAPGWRVRIGTLDLAGSHLRWRDTAVQPAVDWSFDAPQLRVTKLGWPLDAPAPFEADIAGPQGLQLRISGQADAQQAQATLTATHLDPRLAAAYAATALGGMAPPRGLLNAQATLNWRSRAPRLNVDVRHAQWTGFAFGPAGGGLQAQDITLSGAQLHWAAQPRTLLLDVGRAQIDGFATGQNAALRAARLSVSQAHVDLAAHTASVGEVQVMRPQASVARDSTGQWSFRHWLPQNLQRAPPGAGAPPSKAPPWRIQVRQAQVQGGRFYLADTRPKRPVVVAFTGVDLDLHDATWPQTRATGVTLSAHVSDELPATITPPTAIAPGAESATSATGTPAPVPVAPEAAPASGTLRFSGLATASPFTLRGKLDAQDLPAQIAGNYLPARVNAEVLRAQASATGNLTVNMGAAGPSVHFDGQARLNHFMADTLVPRERLLGWNSLQLGALRIDHTPRPGRAPATTVDVGQAALRDFYARVVLDQNAKLNLAQVFNPMPARGAAAPAAPPAGTTAAKAAGSDLRIAVGGITLAGGRVDYTDHFVKPNYSTSLSGVEGSIGAFSSANPKPAPVDLRGTAESTAPVTLSGMVNPLTKPPVLDLRGKMSGLQLAPLSPYSGRYAGYNIKRGVLSMDVHYNVNPSGQLKADNQLVLNQLTFGSRVDSPDATKLPVLLAVDLLKDSRGNIALNIPISGSLNDPEFSLGAVITKAIVNLIARAITAPFSLLGHMFAGGAAAEQLSHIAFIPGTAELLPGETVKLQDIAKALLAKPQLILTITGEADPDAERAAYRQAHLDQQLLAAWKRDLPRAEAYANAKTQTVPPAERAKALATVYRQTPLPDKPRDALGLPKTLPEDAMQRLLLQNIAASDDRMQALAMQRAVTLRAALETLGVPGARQFIAAPVLVNKPPAGWTPQASLSLTLP</sequence>
<dbReference type="PANTHER" id="PTHR30441">
    <property type="entry name" value="DUF748 DOMAIN-CONTAINING PROTEIN"/>
    <property type="match status" value="1"/>
</dbReference>
<organism evidence="2">
    <name type="scientific">mine drainage metagenome</name>
    <dbReference type="NCBI Taxonomy" id="410659"/>
    <lineage>
        <taxon>unclassified sequences</taxon>
        <taxon>metagenomes</taxon>
        <taxon>ecological metagenomes</taxon>
    </lineage>
</organism>
<dbReference type="EMBL" id="MLJW01000270">
    <property type="protein sequence ID" value="OIQ91095.1"/>
    <property type="molecule type" value="Genomic_DNA"/>
</dbReference>
<reference evidence="2" key="1">
    <citation type="submission" date="2016-10" db="EMBL/GenBank/DDBJ databases">
        <title>Sequence of Gallionella enrichment culture.</title>
        <authorList>
            <person name="Poehlein A."/>
            <person name="Muehling M."/>
            <person name="Daniel R."/>
        </authorList>
    </citation>
    <scope>NUCLEOTIDE SEQUENCE</scope>
</reference>
<evidence type="ECO:0000256" key="1">
    <source>
        <dbReference type="SAM" id="MobiDB-lite"/>
    </source>
</evidence>
<dbReference type="Pfam" id="PF05359">
    <property type="entry name" value="DUF748"/>
    <property type="match status" value="3"/>
</dbReference>
<accession>A0A1J5RGH8</accession>
<dbReference type="GO" id="GO:0090313">
    <property type="term" value="P:regulation of protein targeting to membrane"/>
    <property type="evidence" value="ECO:0007669"/>
    <property type="project" value="TreeGrafter"/>
</dbReference>
<dbReference type="GO" id="GO:0005886">
    <property type="term" value="C:plasma membrane"/>
    <property type="evidence" value="ECO:0007669"/>
    <property type="project" value="TreeGrafter"/>
</dbReference>
<feature type="region of interest" description="Disordered" evidence="1">
    <location>
        <begin position="686"/>
        <end position="710"/>
    </location>
</feature>
<dbReference type="InterPro" id="IPR008023">
    <property type="entry name" value="DUF748"/>
</dbReference>
<feature type="region of interest" description="Disordered" evidence="1">
    <location>
        <begin position="349"/>
        <end position="372"/>
    </location>
</feature>
<comment type="caution">
    <text evidence="2">The sequence shown here is derived from an EMBL/GenBank/DDBJ whole genome shotgun (WGS) entry which is preliminary data.</text>
</comment>
<gene>
    <name evidence="2" type="ORF">GALL_269990</name>
</gene>
<dbReference type="PANTHER" id="PTHR30441:SF8">
    <property type="entry name" value="DUF748 DOMAIN-CONTAINING PROTEIN"/>
    <property type="match status" value="1"/>
</dbReference>